<evidence type="ECO:0000313" key="2">
    <source>
        <dbReference type="Proteomes" id="UP001057402"/>
    </source>
</evidence>
<name>A0ACB9QEB9_9MYRT</name>
<gene>
    <name evidence="1" type="ORF">MLD38_020584</name>
</gene>
<organism evidence="1 2">
    <name type="scientific">Melastoma candidum</name>
    <dbReference type="NCBI Taxonomy" id="119954"/>
    <lineage>
        <taxon>Eukaryota</taxon>
        <taxon>Viridiplantae</taxon>
        <taxon>Streptophyta</taxon>
        <taxon>Embryophyta</taxon>
        <taxon>Tracheophyta</taxon>
        <taxon>Spermatophyta</taxon>
        <taxon>Magnoliopsida</taxon>
        <taxon>eudicotyledons</taxon>
        <taxon>Gunneridae</taxon>
        <taxon>Pentapetalae</taxon>
        <taxon>rosids</taxon>
        <taxon>malvids</taxon>
        <taxon>Myrtales</taxon>
        <taxon>Melastomataceae</taxon>
        <taxon>Melastomatoideae</taxon>
        <taxon>Melastomateae</taxon>
        <taxon>Melastoma</taxon>
    </lineage>
</organism>
<reference evidence="2" key="1">
    <citation type="journal article" date="2023" name="Front. Plant Sci.">
        <title>Chromosomal-level genome assembly of Melastoma candidum provides insights into trichome evolution.</title>
        <authorList>
            <person name="Zhong Y."/>
            <person name="Wu W."/>
            <person name="Sun C."/>
            <person name="Zou P."/>
            <person name="Liu Y."/>
            <person name="Dai S."/>
            <person name="Zhou R."/>
        </authorList>
    </citation>
    <scope>NUCLEOTIDE SEQUENCE [LARGE SCALE GENOMIC DNA]</scope>
</reference>
<keyword evidence="2" id="KW-1185">Reference proteome</keyword>
<dbReference type="Proteomes" id="UP001057402">
    <property type="component" value="Chromosome 6"/>
</dbReference>
<comment type="caution">
    <text evidence="1">The sequence shown here is derived from an EMBL/GenBank/DDBJ whole genome shotgun (WGS) entry which is preliminary data.</text>
</comment>
<dbReference type="EMBL" id="CM042885">
    <property type="protein sequence ID" value="KAI4364503.1"/>
    <property type="molecule type" value="Genomic_DNA"/>
</dbReference>
<accession>A0ACB9QEB9</accession>
<evidence type="ECO:0000313" key="1">
    <source>
        <dbReference type="EMBL" id="KAI4364503.1"/>
    </source>
</evidence>
<proteinExistence type="predicted"/>
<protein>
    <submittedName>
        <fullName evidence="1">Uncharacterized protein</fullName>
    </submittedName>
</protein>
<sequence>MKSSYYNLIIILLIAATSSSSFSSSSSTASSWTDLVDRTCKLTPFYDLCISTLLNDPQSPSADTHGLAAIIASDLLQSANNTLSSIQEMISRSPPDPESEQPLAYCAEVYIPIVKYSLPQSIEALEKGRYGFAVYGIADAEKGVQACEKRVEGAGGLDAVKSWNEAVREMADVALSIIKVLQGN</sequence>